<evidence type="ECO:0000313" key="1">
    <source>
        <dbReference type="EMBL" id="CAJ2637875.1"/>
    </source>
</evidence>
<keyword evidence="2" id="KW-1185">Reference proteome</keyword>
<comment type="caution">
    <text evidence="1">The sequence shown here is derived from an EMBL/GenBank/DDBJ whole genome shotgun (WGS) entry which is preliminary data.</text>
</comment>
<evidence type="ECO:0000313" key="2">
    <source>
        <dbReference type="Proteomes" id="UP001177021"/>
    </source>
</evidence>
<organism evidence="1 2">
    <name type="scientific">Trifolium pratense</name>
    <name type="common">Red clover</name>
    <dbReference type="NCBI Taxonomy" id="57577"/>
    <lineage>
        <taxon>Eukaryota</taxon>
        <taxon>Viridiplantae</taxon>
        <taxon>Streptophyta</taxon>
        <taxon>Embryophyta</taxon>
        <taxon>Tracheophyta</taxon>
        <taxon>Spermatophyta</taxon>
        <taxon>Magnoliopsida</taxon>
        <taxon>eudicotyledons</taxon>
        <taxon>Gunneridae</taxon>
        <taxon>Pentapetalae</taxon>
        <taxon>rosids</taxon>
        <taxon>fabids</taxon>
        <taxon>Fabales</taxon>
        <taxon>Fabaceae</taxon>
        <taxon>Papilionoideae</taxon>
        <taxon>50 kb inversion clade</taxon>
        <taxon>NPAAA clade</taxon>
        <taxon>Hologalegina</taxon>
        <taxon>IRL clade</taxon>
        <taxon>Trifolieae</taxon>
        <taxon>Trifolium</taxon>
    </lineage>
</organism>
<protein>
    <submittedName>
        <fullName evidence="1">Uncharacterized protein</fullName>
    </submittedName>
</protein>
<sequence>MSDNYQSSTAKCFQQPPPFLPEKIRILLRLPVRSLLEYKCICKSWKTLISDPKFAKRQLHILMVNPSIYQHIFSSRFFDSPRKIVSFPVKPLLENPIKPIEFCMENRFFIFGSCNELLCLFDFDEGYVQLWNPSIRFKSKKSPTLDSCNKRMLVPYHGFGYDHINDKYKLLVASYDSGKLTDLYFWWN</sequence>
<accession>A0ACB0J0J8</accession>
<dbReference type="Proteomes" id="UP001177021">
    <property type="component" value="Unassembled WGS sequence"/>
</dbReference>
<gene>
    <name evidence="1" type="ORF">MILVUS5_LOCUS8174</name>
</gene>
<name>A0ACB0J0J8_TRIPR</name>
<proteinExistence type="predicted"/>
<dbReference type="EMBL" id="CASHSV030000013">
    <property type="protein sequence ID" value="CAJ2637875.1"/>
    <property type="molecule type" value="Genomic_DNA"/>
</dbReference>
<reference evidence="1" key="1">
    <citation type="submission" date="2023-10" db="EMBL/GenBank/DDBJ databases">
        <authorList>
            <person name="Rodriguez Cubillos JULIANA M."/>
            <person name="De Vega J."/>
        </authorList>
    </citation>
    <scope>NUCLEOTIDE SEQUENCE</scope>
</reference>